<dbReference type="PANTHER" id="PTHR46796:SF14">
    <property type="entry name" value="TRANSCRIPTIONAL REGULATORY PROTEIN"/>
    <property type="match status" value="1"/>
</dbReference>
<reference evidence="5 6" key="2">
    <citation type="submission" date="2024-11" db="EMBL/GenBank/DDBJ databases">
        <title>Using genomics to understand microbial adaptation to soil warming.</title>
        <authorList>
            <person name="Deangelis K.M. PhD."/>
        </authorList>
    </citation>
    <scope>NUCLEOTIDE SEQUENCE [LARGE SCALE GENOMIC DNA]</scope>
    <source>
        <strain evidence="5 6">GAS97</strain>
    </source>
</reference>
<organism evidence="5 6">
    <name type="scientific">Caballeronia udeis</name>
    <dbReference type="NCBI Taxonomy" id="1232866"/>
    <lineage>
        <taxon>Bacteria</taxon>
        <taxon>Pseudomonadati</taxon>
        <taxon>Pseudomonadota</taxon>
        <taxon>Betaproteobacteria</taxon>
        <taxon>Burkholderiales</taxon>
        <taxon>Burkholderiaceae</taxon>
        <taxon>Caballeronia</taxon>
    </lineage>
</organism>
<name>A0ABW8MP93_9BURK</name>
<sequence length="324" mass="36476">MAHHQTADIQNVGNEFGSFFRLRDAPSLLLRSESRLQMGITRISVPCGLENPAGPIHPERGFTIPVYLREPSCKNWGTWVDGKFLPVAHWAEGGIGIYDMESNPRAWRTSAYDCVHFNLPRSTLDAFTSDSELRRIDVLSCPQGKKDDVLFGLAKFILPWLGDEARICNLTFEHFVLMFCSHVAVTYGNIQVSTKRVGGLAPWQQRRVMDIIDAYPNQRLSLATLAGECGLSVSYFNRSFKQSFGMPVHRYVIHRRIDFAKALMKNAPIALAQVALQSGFCDQAAFSRTFRALVGTSPKRWLNEYRSGCVDLHGNRTPTICVEF</sequence>
<feature type="domain" description="HTH araC/xylS-type" evidence="4">
    <location>
        <begin position="206"/>
        <end position="304"/>
    </location>
</feature>
<keyword evidence="3" id="KW-0804">Transcription</keyword>
<dbReference type="PROSITE" id="PS00041">
    <property type="entry name" value="HTH_ARAC_FAMILY_1"/>
    <property type="match status" value="1"/>
</dbReference>
<comment type="caution">
    <text evidence="5">The sequence shown here is derived from an EMBL/GenBank/DDBJ whole genome shotgun (WGS) entry which is preliminary data.</text>
</comment>
<dbReference type="InterPro" id="IPR009057">
    <property type="entry name" value="Homeodomain-like_sf"/>
</dbReference>
<gene>
    <name evidence="5" type="ORF">ABH943_005534</name>
</gene>
<evidence type="ECO:0000259" key="4">
    <source>
        <dbReference type="PROSITE" id="PS01124"/>
    </source>
</evidence>
<keyword evidence="2" id="KW-0238">DNA-binding</keyword>
<dbReference type="EMBL" id="JBIYDN010000019">
    <property type="protein sequence ID" value="MFK4445509.1"/>
    <property type="molecule type" value="Genomic_DNA"/>
</dbReference>
<keyword evidence="6" id="KW-1185">Reference proteome</keyword>
<accession>A0ABW8MP93</accession>
<reference evidence="5 6" key="1">
    <citation type="submission" date="2024-10" db="EMBL/GenBank/DDBJ databases">
        <authorList>
            <person name="Deangelis K."/>
            <person name="Huntemann M."/>
            <person name="Clum A."/>
            <person name="Wang J."/>
            <person name="Palaniappan K."/>
            <person name="Ritter S."/>
            <person name="Chen I.-M."/>
            <person name="Stamatis D."/>
            <person name="Reddy T."/>
            <person name="O'Malley R."/>
            <person name="Daum C."/>
            <person name="Ng V."/>
            <person name="Ivanova N."/>
            <person name="Kyrpides N."/>
            <person name="Woyke T."/>
        </authorList>
    </citation>
    <scope>NUCLEOTIDE SEQUENCE [LARGE SCALE GENOMIC DNA]</scope>
    <source>
        <strain evidence="5 6">GAS97</strain>
    </source>
</reference>
<proteinExistence type="predicted"/>
<protein>
    <submittedName>
        <fullName evidence="5">AraC family transcriptional regulator</fullName>
    </submittedName>
</protein>
<dbReference type="RefSeq" id="WP_404610492.1">
    <property type="nucleotide sequence ID" value="NZ_JBIYDN010000019.1"/>
</dbReference>
<dbReference type="InterPro" id="IPR050204">
    <property type="entry name" value="AraC_XylS_family_regulators"/>
</dbReference>
<dbReference type="PROSITE" id="PS01124">
    <property type="entry name" value="HTH_ARAC_FAMILY_2"/>
    <property type="match status" value="1"/>
</dbReference>
<keyword evidence="1" id="KW-0805">Transcription regulation</keyword>
<dbReference type="SUPFAM" id="SSF46689">
    <property type="entry name" value="Homeodomain-like"/>
    <property type="match status" value="2"/>
</dbReference>
<dbReference type="Pfam" id="PF12833">
    <property type="entry name" value="HTH_18"/>
    <property type="match status" value="1"/>
</dbReference>
<evidence type="ECO:0000256" key="1">
    <source>
        <dbReference type="ARBA" id="ARBA00023015"/>
    </source>
</evidence>
<dbReference type="InterPro" id="IPR018062">
    <property type="entry name" value="HTH_AraC-typ_CS"/>
</dbReference>
<dbReference type="Gene3D" id="1.10.10.60">
    <property type="entry name" value="Homeodomain-like"/>
    <property type="match status" value="2"/>
</dbReference>
<dbReference type="PANTHER" id="PTHR46796">
    <property type="entry name" value="HTH-TYPE TRANSCRIPTIONAL ACTIVATOR RHAS-RELATED"/>
    <property type="match status" value="1"/>
</dbReference>
<dbReference type="SMART" id="SM00342">
    <property type="entry name" value="HTH_ARAC"/>
    <property type="match status" value="1"/>
</dbReference>
<evidence type="ECO:0000256" key="3">
    <source>
        <dbReference type="ARBA" id="ARBA00023163"/>
    </source>
</evidence>
<evidence type="ECO:0000313" key="5">
    <source>
        <dbReference type="EMBL" id="MFK4445509.1"/>
    </source>
</evidence>
<evidence type="ECO:0000256" key="2">
    <source>
        <dbReference type="ARBA" id="ARBA00023125"/>
    </source>
</evidence>
<dbReference type="Proteomes" id="UP001620514">
    <property type="component" value="Unassembled WGS sequence"/>
</dbReference>
<evidence type="ECO:0000313" key="6">
    <source>
        <dbReference type="Proteomes" id="UP001620514"/>
    </source>
</evidence>
<dbReference type="InterPro" id="IPR018060">
    <property type="entry name" value="HTH_AraC"/>
</dbReference>